<gene>
    <name evidence="1" type="ORF">Sxan_14800</name>
</gene>
<sequence>MSPKDYSYDIPDHPIEYTKVDPRTIKFDHRAQRNLNKARGAAIAEKLVPTALGTPILSKRADGLYAVDGMHRIYACQLILLGQVKVSKKVREAVQAITCEIHYDLSMPNEASLFIIKNKESSKVGANDEFRIGLLAGHPLFQDTSAVLEKHDLKVGSGATNGVRGIKGILNIVVEHGPEALDLALTIAEDTWGRTHKTWDAVTVGGIASVMAKHSDVIKPAELVQKLKVQGDSAVFRAKIQTIATNGNTHGDGTKGRLKAAHFAVASAWNKNRSTRKVPVPNIFE</sequence>
<proteinExistence type="predicted"/>
<name>A0A919GWQ3_9ACTN</name>
<comment type="caution">
    <text evidence="1">The sequence shown here is derived from an EMBL/GenBank/DDBJ whole genome shotgun (WGS) entry which is preliminary data.</text>
</comment>
<dbReference type="OrthoDB" id="4528944at2"/>
<accession>A0A919GWQ3</accession>
<evidence type="ECO:0000313" key="1">
    <source>
        <dbReference type="EMBL" id="GHI84116.1"/>
    </source>
</evidence>
<dbReference type="RefSeq" id="WP_031142155.1">
    <property type="nucleotide sequence ID" value="NZ_BNEE01000004.1"/>
</dbReference>
<reference evidence="1" key="1">
    <citation type="submission" date="2020-09" db="EMBL/GenBank/DDBJ databases">
        <title>Whole genome shotgun sequence of Streptomyces xanthophaeus NBRC 12829.</title>
        <authorList>
            <person name="Komaki H."/>
            <person name="Tamura T."/>
        </authorList>
    </citation>
    <scope>NUCLEOTIDE SEQUENCE</scope>
    <source>
        <strain evidence="1">NBRC 12829</strain>
    </source>
</reference>
<protein>
    <submittedName>
        <fullName evidence="1">Uncharacterized protein</fullName>
    </submittedName>
</protein>
<dbReference type="AlphaFoldDB" id="A0A919GWQ3"/>
<keyword evidence="2" id="KW-1185">Reference proteome</keyword>
<dbReference type="EMBL" id="BNEE01000004">
    <property type="protein sequence ID" value="GHI84116.1"/>
    <property type="molecule type" value="Genomic_DNA"/>
</dbReference>
<evidence type="ECO:0000313" key="2">
    <source>
        <dbReference type="Proteomes" id="UP000600026"/>
    </source>
</evidence>
<dbReference type="Proteomes" id="UP000600026">
    <property type="component" value="Unassembled WGS sequence"/>
</dbReference>
<organism evidence="1 2">
    <name type="scientific">Streptomyces xanthophaeus</name>
    <dbReference type="NCBI Taxonomy" id="67385"/>
    <lineage>
        <taxon>Bacteria</taxon>
        <taxon>Bacillati</taxon>
        <taxon>Actinomycetota</taxon>
        <taxon>Actinomycetes</taxon>
        <taxon>Kitasatosporales</taxon>
        <taxon>Streptomycetaceae</taxon>
        <taxon>Streptomyces</taxon>
    </lineage>
</organism>